<evidence type="ECO:0000259" key="2">
    <source>
        <dbReference type="SMART" id="SM00495"/>
    </source>
</evidence>
<dbReference type="AlphaFoldDB" id="A0A6H9URE8"/>
<feature type="domain" description="Chitin-binding type-3" evidence="2">
    <location>
        <begin position="12"/>
        <end position="57"/>
    </location>
</feature>
<sequence>MTPAAAAGGPCPTAWTSTQSYVPGDVVSYAGHKYTATYYSTGTVPNDPTSWAVWRDDGAC</sequence>
<dbReference type="GO" id="GO:0005975">
    <property type="term" value="P:carbohydrate metabolic process"/>
    <property type="evidence" value="ECO:0007669"/>
    <property type="project" value="InterPro"/>
</dbReference>
<proteinExistence type="predicted"/>
<organism evidence="3 4">
    <name type="scientific">Streptomyces luteolifulvus</name>
    <dbReference type="NCBI Taxonomy" id="2615112"/>
    <lineage>
        <taxon>Bacteria</taxon>
        <taxon>Bacillati</taxon>
        <taxon>Actinomycetota</taxon>
        <taxon>Actinomycetes</taxon>
        <taxon>Kitasatosporales</taxon>
        <taxon>Streptomycetaceae</taxon>
        <taxon>Streptomyces</taxon>
    </lineage>
</organism>
<evidence type="ECO:0000313" key="3">
    <source>
        <dbReference type="EMBL" id="KAB1140923.1"/>
    </source>
</evidence>
<protein>
    <recommendedName>
        <fullName evidence="2">Chitin-binding type-3 domain-containing protein</fullName>
    </recommendedName>
</protein>
<dbReference type="Pfam" id="PF02839">
    <property type="entry name" value="CBM_5_12"/>
    <property type="match status" value="1"/>
</dbReference>
<reference evidence="3 4" key="1">
    <citation type="submission" date="2019-09" db="EMBL/GenBank/DDBJ databases">
        <title>Screening of Novel Bioactive Compounds from Soil-Associated.</title>
        <authorList>
            <person name="Zhao S."/>
        </authorList>
    </citation>
    <scope>NUCLEOTIDE SEQUENCE [LARGE SCALE GENOMIC DNA]</scope>
    <source>
        <strain evidence="3 4">HIT-DPA4</strain>
    </source>
</reference>
<evidence type="ECO:0000313" key="4">
    <source>
        <dbReference type="Proteomes" id="UP000442707"/>
    </source>
</evidence>
<dbReference type="EMBL" id="VZRB01000036">
    <property type="protein sequence ID" value="KAB1140923.1"/>
    <property type="molecule type" value="Genomic_DNA"/>
</dbReference>
<dbReference type="InterPro" id="IPR036573">
    <property type="entry name" value="CBM_sf_5/12"/>
</dbReference>
<keyword evidence="1" id="KW-0378">Hydrolase</keyword>
<dbReference type="CDD" id="cd12215">
    <property type="entry name" value="ChiC_BD"/>
    <property type="match status" value="1"/>
</dbReference>
<keyword evidence="4" id="KW-1185">Reference proteome</keyword>
<dbReference type="InterPro" id="IPR003610">
    <property type="entry name" value="CBM5/12"/>
</dbReference>
<dbReference type="SUPFAM" id="SSF51055">
    <property type="entry name" value="Carbohydrate binding domain"/>
    <property type="match status" value="1"/>
</dbReference>
<name>A0A6H9URE8_9ACTN</name>
<evidence type="ECO:0000256" key="1">
    <source>
        <dbReference type="ARBA" id="ARBA00022801"/>
    </source>
</evidence>
<dbReference type="Gene3D" id="2.10.10.20">
    <property type="entry name" value="Carbohydrate-binding module superfamily 5/12"/>
    <property type="match status" value="1"/>
</dbReference>
<accession>A0A6H9URE8</accession>
<dbReference type="Proteomes" id="UP000442707">
    <property type="component" value="Unassembled WGS sequence"/>
</dbReference>
<dbReference type="SMART" id="SM00495">
    <property type="entry name" value="ChtBD3"/>
    <property type="match status" value="1"/>
</dbReference>
<gene>
    <name evidence="3" type="ORF">F7R91_34335</name>
</gene>
<comment type="caution">
    <text evidence="3">The sequence shown here is derived from an EMBL/GenBank/DDBJ whole genome shotgun (WGS) entry which is preliminary data.</text>
</comment>
<dbReference type="GO" id="GO:0005576">
    <property type="term" value="C:extracellular region"/>
    <property type="evidence" value="ECO:0007669"/>
    <property type="project" value="InterPro"/>
</dbReference>
<dbReference type="GO" id="GO:0030246">
    <property type="term" value="F:carbohydrate binding"/>
    <property type="evidence" value="ECO:0007669"/>
    <property type="project" value="InterPro"/>
</dbReference>
<dbReference type="GO" id="GO:0004553">
    <property type="term" value="F:hydrolase activity, hydrolyzing O-glycosyl compounds"/>
    <property type="evidence" value="ECO:0007669"/>
    <property type="project" value="InterPro"/>
</dbReference>